<feature type="compositionally biased region" description="Polar residues" evidence="4">
    <location>
        <begin position="536"/>
        <end position="549"/>
    </location>
</feature>
<name>A0ABP1QPZ6_9HEXA</name>
<gene>
    <name evidence="6" type="ORF">ODALV1_LOCUS13957</name>
</gene>
<proteinExistence type="inferred from homology"/>
<keyword evidence="7" id="KW-1185">Reference proteome</keyword>
<dbReference type="Pfam" id="PF00201">
    <property type="entry name" value="UDPGT"/>
    <property type="match status" value="1"/>
</dbReference>
<dbReference type="InterPro" id="IPR050271">
    <property type="entry name" value="UDP-glycosyltransferase"/>
</dbReference>
<evidence type="ECO:0000256" key="4">
    <source>
        <dbReference type="SAM" id="MobiDB-lite"/>
    </source>
</evidence>
<dbReference type="PANTHER" id="PTHR48043:SF159">
    <property type="entry name" value="EG:EG0003.4 PROTEIN-RELATED"/>
    <property type="match status" value="1"/>
</dbReference>
<protein>
    <submittedName>
        <fullName evidence="6">Uncharacterized protein</fullName>
    </submittedName>
</protein>
<reference evidence="6 7" key="1">
    <citation type="submission" date="2024-08" db="EMBL/GenBank/DDBJ databases">
        <authorList>
            <person name="Cucini C."/>
            <person name="Frati F."/>
        </authorList>
    </citation>
    <scope>NUCLEOTIDE SEQUENCE [LARGE SCALE GENOMIC DNA]</scope>
</reference>
<dbReference type="InterPro" id="IPR002213">
    <property type="entry name" value="UDP_glucos_trans"/>
</dbReference>
<comment type="similarity">
    <text evidence="1">Belongs to the UDP-glycosyltransferase family.</text>
</comment>
<dbReference type="Proteomes" id="UP001642540">
    <property type="component" value="Unassembled WGS sequence"/>
</dbReference>
<keyword evidence="2" id="KW-0328">Glycosyltransferase</keyword>
<keyword evidence="5" id="KW-0472">Membrane</keyword>
<evidence type="ECO:0000256" key="5">
    <source>
        <dbReference type="SAM" id="Phobius"/>
    </source>
</evidence>
<dbReference type="CDD" id="cd03784">
    <property type="entry name" value="GT1_Gtf-like"/>
    <property type="match status" value="1"/>
</dbReference>
<dbReference type="PANTHER" id="PTHR48043">
    <property type="entry name" value="EG:EG0003.4 PROTEIN-RELATED"/>
    <property type="match status" value="1"/>
</dbReference>
<dbReference type="SUPFAM" id="SSF53756">
    <property type="entry name" value="UDP-Glycosyltransferase/glycogen phosphorylase"/>
    <property type="match status" value="1"/>
</dbReference>
<accession>A0ABP1QPZ6</accession>
<organism evidence="6 7">
    <name type="scientific">Orchesella dallaii</name>
    <dbReference type="NCBI Taxonomy" id="48710"/>
    <lineage>
        <taxon>Eukaryota</taxon>
        <taxon>Metazoa</taxon>
        <taxon>Ecdysozoa</taxon>
        <taxon>Arthropoda</taxon>
        <taxon>Hexapoda</taxon>
        <taxon>Collembola</taxon>
        <taxon>Entomobryomorpha</taxon>
        <taxon>Entomobryoidea</taxon>
        <taxon>Orchesellidae</taxon>
        <taxon>Orchesellinae</taxon>
        <taxon>Orchesella</taxon>
    </lineage>
</organism>
<dbReference type="Gene3D" id="3.40.50.2000">
    <property type="entry name" value="Glycogen Phosphorylase B"/>
    <property type="match status" value="1"/>
</dbReference>
<keyword evidence="5" id="KW-1133">Transmembrane helix</keyword>
<evidence type="ECO:0000256" key="2">
    <source>
        <dbReference type="ARBA" id="ARBA00022676"/>
    </source>
</evidence>
<evidence type="ECO:0000256" key="1">
    <source>
        <dbReference type="ARBA" id="ARBA00009995"/>
    </source>
</evidence>
<sequence length="562" mass="63805">MKLQSFSHSTSTLLIIIIISTVINISNGARIIFLLPIASTSHKIVFDPLIKALALRDHDVTVVSPISSQNLPSSVKEIHPATVEELGYGLTSSGKDLLETRRLLKSSYFPFFQWNVSLVENGCHKLYKDVQIKYLLKGMKKFDLAIVSGLQNECALGLVDFFRIPHMYLTPGAAPNYVSSRFGHYFPTSYVPSPYTDFDRRMTFLERCTNFIVETILLVFARFYLYPQYEDIYRGYLGEDTPSIEEIENTVGVILINTNFIMSHPRPLPPNLIEVGGMHCRPPRPLPTELDKFLSEAEEGVIYFSFGSAVLAKDVPKHVIDIFLNVFADLDQRIIWKWDDPNVKRPYNVMVMPWLPQQDILGHKNLKLFISTGGLLSTQEAIYHGVPLLGVPLSGEHDLNMRQAERAGFARTWEILDMNQTQLEEIIDRMLIEPQYKARVKHLSKMYRELPEIALDKAIFWVNHVIINKGAPQLRSSAKDLNYFQYHSFDVIAVLLSLLLLTIYLLYYVISTLIRCCKSSKSSSVDVDVRKASCSSSSLYQGNNGSYFASESESVSSDKKCD</sequence>
<keyword evidence="3" id="KW-0808">Transferase</keyword>
<dbReference type="EMBL" id="CAXLJM020000043">
    <property type="protein sequence ID" value="CAL8110076.1"/>
    <property type="molecule type" value="Genomic_DNA"/>
</dbReference>
<feature type="transmembrane region" description="Helical" evidence="5">
    <location>
        <begin position="12"/>
        <end position="35"/>
    </location>
</feature>
<evidence type="ECO:0000313" key="6">
    <source>
        <dbReference type="EMBL" id="CAL8110076.1"/>
    </source>
</evidence>
<comment type="caution">
    <text evidence="6">The sequence shown here is derived from an EMBL/GenBank/DDBJ whole genome shotgun (WGS) entry which is preliminary data.</text>
</comment>
<feature type="region of interest" description="Disordered" evidence="4">
    <location>
        <begin position="536"/>
        <end position="562"/>
    </location>
</feature>
<evidence type="ECO:0000256" key="3">
    <source>
        <dbReference type="ARBA" id="ARBA00022679"/>
    </source>
</evidence>
<keyword evidence="5" id="KW-0812">Transmembrane</keyword>
<feature type="transmembrane region" description="Helical" evidence="5">
    <location>
        <begin position="491"/>
        <end position="510"/>
    </location>
</feature>
<evidence type="ECO:0000313" key="7">
    <source>
        <dbReference type="Proteomes" id="UP001642540"/>
    </source>
</evidence>